<evidence type="ECO:0000256" key="4">
    <source>
        <dbReference type="SAM" id="MobiDB-lite"/>
    </source>
</evidence>
<dbReference type="Gene3D" id="3.40.50.300">
    <property type="entry name" value="P-loop containing nucleotide triphosphate hydrolases"/>
    <property type="match status" value="1"/>
</dbReference>
<evidence type="ECO:0000256" key="2">
    <source>
        <dbReference type="ARBA" id="ARBA00022741"/>
    </source>
</evidence>
<dbReference type="Pfam" id="PF00005">
    <property type="entry name" value="ABC_tran"/>
    <property type="match status" value="1"/>
</dbReference>
<gene>
    <name evidence="6" type="ORF">JHL17_31395</name>
</gene>
<name>A0ABS1FEP1_9PROT</name>
<sequence>MLGPIGSNGAGKSTLIKILATLSPPGAGPVLVAGAGVVGPAAEVRRHGGQVPPLLPADGAPTGYEKMLLSARLYVIPRNERRARIAETPDRPVQHYSGGMIRRLEIGADTSSHRQ</sequence>
<dbReference type="RefSeq" id="WP_200198590.1">
    <property type="nucleotide sequence ID" value="NZ_JAENHM010000074.1"/>
</dbReference>
<keyword evidence="1" id="KW-0813">Transport</keyword>
<dbReference type="GO" id="GO:0005524">
    <property type="term" value="F:ATP binding"/>
    <property type="evidence" value="ECO:0007669"/>
    <property type="project" value="UniProtKB-KW"/>
</dbReference>
<feature type="domain" description="ABC transporter" evidence="5">
    <location>
        <begin position="5"/>
        <end position="107"/>
    </location>
</feature>
<evidence type="ECO:0000256" key="3">
    <source>
        <dbReference type="ARBA" id="ARBA00022840"/>
    </source>
</evidence>
<evidence type="ECO:0000259" key="5">
    <source>
        <dbReference type="Pfam" id="PF00005"/>
    </source>
</evidence>
<keyword evidence="7" id="KW-1185">Reference proteome</keyword>
<comment type="caution">
    <text evidence="6">The sequence shown here is derived from an EMBL/GenBank/DDBJ whole genome shotgun (WGS) entry which is preliminary data.</text>
</comment>
<proteinExistence type="predicted"/>
<keyword evidence="2" id="KW-0547">Nucleotide-binding</keyword>
<protein>
    <submittedName>
        <fullName evidence="6">ATP-binding cassette domain-containing protein</fullName>
    </submittedName>
</protein>
<keyword evidence="3 6" id="KW-0067">ATP-binding</keyword>
<evidence type="ECO:0000313" key="6">
    <source>
        <dbReference type="EMBL" id="MBK1841911.1"/>
    </source>
</evidence>
<dbReference type="PANTHER" id="PTHR42711:SF19">
    <property type="entry name" value="DOXORUBICIN RESISTANCE ATP-BINDING PROTEIN DRRA"/>
    <property type="match status" value="1"/>
</dbReference>
<dbReference type="InterPro" id="IPR027417">
    <property type="entry name" value="P-loop_NTPase"/>
</dbReference>
<reference evidence="7" key="1">
    <citation type="submission" date="2021-01" db="EMBL/GenBank/DDBJ databases">
        <title>Genome public.</title>
        <authorList>
            <person name="Liu C."/>
            <person name="Sun Q."/>
        </authorList>
    </citation>
    <scope>NUCLEOTIDE SEQUENCE [LARGE SCALE GENOMIC DNA]</scope>
    <source>
        <strain evidence="7">YIM B02556</strain>
    </source>
</reference>
<feature type="region of interest" description="Disordered" evidence="4">
    <location>
        <begin position="89"/>
        <end position="115"/>
    </location>
</feature>
<accession>A0ABS1FEP1</accession>
<organism evidence="6 7">
    <name type="scientific">Azospirillum endophyticum</name>
    <dbReference type="NCBI Taxonomy" id="2800326"/>
    <lineage>
        <taxon>Bacteria</taxon>
        <taxon>Pseudomonadati</taxon>
        <taxon>Pseudomonadota</taxon>
        <taxon>Alphaproteobacteria</taxon>
        <taxon>Rhodospirillales</taxon>
        <taxon>Azospirillaceae</taxon>
        <taxon>Azospirillum</taxon>
    </lineage>
</organism>
<dbReference type="PANTHER" id="PTHR42711">
    <property type="entry name" value="ABC TRANSPORTER ATP-BINDING PROTEIN"/>
    <property type="match status" value="1"/>
</dbReference>
<dbReference type="SUPFAM" id="SSF52540">
    <property type="entry name" value="P-loop containing nucleoside triphosphate hydrolases"/>
    <property type="match status" value="1"/>
</dbReference>
<evidence type="ECO:0000313" key="7">
    <source>
        <dbReference type="Proteomes" id="UP000652760"/>
    </source>
</evidence>
<dbReference type="InterPro" id="IPR050763">
    <property type="entry name" value="ABC_transporter_ATP-binding"/>
</dbReference>
<evidence type="ECO:0000256" key="1">
    <source>
        <dbReference type="ARBA" id="ARBA00022448"/>
    </source>
</evidence>
<dbReference type="InterPro" id="IPR003439">
    <property type="entry name" value="ABC_transporter-like_ATP-bd"/>
</dbReference>
<dbReference type="Proteomes" id="UP000652760">
    <property type="component" value="Unassembled WGS sequence"/>
</dbReference>
<dbReference type="EMBL" id="JAENHM010000074">
    <property type="protein sequence ID" value="MBK1841911.1"/>
    <property type="molecule type" value="Genomic_DNA"/>
</dbReference>